<reference evidence="2" key="1">
    <citation type="journal article" date="2020" name="mSystems">
        <title>Genome- and Community-Level Interaction Insights into Carbon Utilization and Element Cycling Functions of Hydrothermarchaeota in Hydrothermal Sediment.</title>
        <authorList>
            <person name="Zhou Z."/>
            <person name="Liu Y."/>
            <person name="Xu W."/>
            <person name="Pan J."/>
            <person name="Luo Z.H."/>
            <person name="Li M."/>
        </authorList>
    </citation>
    <scope>NUCLEOTIDE SEQUENCE [LARGE SCALE GENOMIC DNA]</scope>
    <source>
        <strain evidence="2">HyVt-577</strain>
    </source>
</reference>
<dbReference type="Proteomes" id="UP000885779">
    <property type="component" value="Unassembled WGS sequence"/>
</dbReference>
<gene>
    <name evidence="2" type="ORF">ENK44_00610</name>
</gene>
<name>A0A7V4TXA7_CALAY</name>
<proteinExistence type="predicted"/>
<dbReference type="InterPro" id="IPR052509">
    <property type="entry name" value="Metal_resp_DNA-bind_regulator"/>
</dbReference>
<comment type="caution">
    <text evidence="2">The sequence shown here is derived from an EMBL/GenBank/DDBJ whole genome shotgun (WGS) entry which is preliminary data.</text>
</comment>
<sequence>MTNAEFAILSLVSELPRHGYDIEKIIIERGMRDWTEIGFSSIYYLLNKLEKEGLIISQTEQQPGRGPARKVYYITSFGKETCKKKTLEVLSTPHRCYPPILLGLANLSSIKKTNAINALTKYCDGLSERLQYLRSRREEQSPHPLFVDFMFTYSITMIEAEKKLIESFIQNLEEKNDQD</sequence>
<accession>A0A7V4TXA7</accession>
<organism evidence="2">
    <name type="scientific">Caldithrix abyssi</name>
    <dbReference type="NCBI Taxonomy" id="187145"/>
    <lineage>
        <taxon>Bacteria</taxon>
        <taxon>Pseudomonadati</taxon>
        <taxon>Calditrichota</taxon>
        <taxon>Calditrichia</taxon>
        <taxon>Calditrichales</taxon>
        <taxon>Calditrichaceae</taxon>
        <taxon>Caldithrix</taxon>
    </lineage>
</organism>
<evidence type="ECO:0000313" key="2">
    <source>
        <dbReference type="EMBL" id="HGY54176.1"/>
    </source>
</evidence>
<dbReference type="InterPro" id="IPR036388">
    <property type="entry name" value="WH-like_DNA-bd_sf"/>
</dbReference>
<dbReference type="InterPro" id="IPR036390">
    <property type="entry name" value="WH_DNA-bd_sf"/>
</dbReference>
<dbReference type="EMBL" id="DRQG01000006">
    <property type="protein sequence ID" value="HGY54176.1"/>
    <property type="molecule type" value="Genomic_DNA"/>
</dbReference>
<evidence type="ECO:0000259" key="1">
    <source>
        <dbReference type="Pfam" id="PF03551"/>
    </source>
</evidence>
<dbReference type="AlphaFoldDB" id="A0A7V4TXA7"/>
<dbReference type="PANTHER" id="PTHR33169:SF14">
    <property type="entry name" value="TRANSCRIPTIONAL REGULATOR RV3488"/>
    <property type="match status" value="1"/>
</dbReference>
<dbReference type="SUPFAM" id="SSF46785">
    <property type="entry name" value="Winged helix' DNA-binding domain"/>
    <property type="match status" value="1"/>
</dbReference>
<dbReference type="Gene3D" id="1.10.10.10">
    <property type="entry name" value="Winged helix-like DNA-binding domain superfamily/Winged helix DNA-binding domain"/>
    <property type="match status" value="1"/>
</dbReference>
<dbReference type="Pfam" id="PF03551">
    <property type="entry name" value="PadR"/>
    <property type="match status" value="1"/>
</dbReference>
<dbReference type="InterPro" id="IPR005149">
    <property type="entry name" value="Tscrpt_reg_PadR_N"/>
</dbReference>
<protein>
    <submittedName>
        <fullName evidence="2">PadR family transcriptional regulator</fullName>
    </submittedName>
</protein>
<feature type="domain" description="Transcription regulator PadR N-terminal" evidence="1">
    <location>
        <begin position="8"/>
        <end position="83"/>
    </location>
</feature>
<dbReference type="PANTHER" id="PTHR33169">
    <property type="entry name" value="PADR-FAMILY TRANSCRIPTIONAL REGULATOR"/>
    <property type="match status" value="1"/>
</dbReference>